<dbReference type="Proteomes" id="UP001567538">
    <property type="component" value="Unassembled WGS sequence"/>
</dbReference>
<comment type="caution">
    <text evidence="2">The sequence shown here is derived from an EMBL/GenBank/DDBJ whole genome shotgun (WGS) entry which is preliminary data.</text>
</comment>
<dbReference type="EMBL" id="JBEAFC010000001">
    <property type="protein sequence ID" value="KAL1568706.1"/>
    <property type="molecule type" value="Genomic_DNA"/>
</dbReference>
<accession>A0ABD1INA9</accession>
<evidence type="ECO:0000313" key="2">
    <source>
        <dbReference type="EMBL" id="KAL1568706.1"/>
    </source>
</evidence>
<gene>
    <name evidence="2" type="ORF">AAHA92_00287</name>
</gene>
<organism evidence="2 3">
    <name type="scientific">Salvia divinorum</name>
    <name type="common">Maria pastora</name>
    <name type="synonym">Diviner's sage</name>
    <dbReference type="NCBI Taxonomy" id="28513"/>
    <lineage>
        <taxon>Eukaryota</taxon>
        <taxon>Viridiplantae</taxon>
        <taxon>Streptophyta</taxon>
        <taxon>Embryophyta</taxon>
        <taxon>Tracheophyta</taxon>
        <taxon>Spermatophyta</taxon>
        <taxon>Magnoliopsida</taxon>
        <taxon>eudicotyledons</taxon>
        <taxon>Gunneridae</taxon>
        <taxon>Pentapetalae</taxon>
        <taxon>asterids</taxon>
        <taxon>lamiids</taxon>
        <taxon>Lamiales</taxon>
        <taxon>Lamiaceae</taxon>
        <taxon>Nepetoideae</taxon>
        <taxon>Mentheae</taxon>
        <taxon>Salviinae</taxon>
        <taxon>Salvia</taxon>
        <taxon>Salvia subgen. Calosphace</taxon>
    </lineage>
</organism>
<reference evidence="2 3" key="1">
    <citation type="submission" date="2024-06" db="EMBL/GenBank/DDBJ databases">
        <title>A chromosome level genome sequence of Diviner's sage (Salvia divinorum).</title>
        <authorList>
            <person name="Ford S.A."/>
            <person name="Ro D.-K."/>
            <person name="Ness R.W."/>
            <person name="Phillips M.A."/>
        </authorList>
    </citation>
    <scope>NUCLEOTIDE SEQUENCE [LARGE SCALE GENOMIC DNA]</scope>
    <source>
        <strain evidence="2">SAF-2024a</strain>
        <tissue evidence="2">Leaf</tissue>
    </source>
</reference>
<evidence type="ECO:0000313" key="3">
    <source>
        <dbReference type="Proteomes" id="UP001567538"/>
    </source>
</evidence>
<feature type="compositionally biased region" description="Basic and acidic residues" evidence="1">
    <location>
        <begin position="255"/>
        <end position="264"/>
    </location>
</feature>
<feature type="compositionally biased region" description="Basic and acidic residues" evidence="1">
    <location>
        <begin position="206"/>
        <end position="244"/>
    </location>
</feature>
<dbReference type="AlphaFoldDB" id="A0ABD1INA9"/>
<sequence length="264" mass="29372">MEVIEEFAANNRGWSKERHNMKRVAAIENNDDTDLAKQIAALRIEVDKMDNAQREDSTPTTSVIQLAQKDAPPVVGDVNYVQNSGGPMRTYNNYRPNQGGGNFNTYSGNRPHPNLSYANNNYIQPPAGFNVSKGGVVEPPKKDEKERYEQMIQKILEAMQEDRKVNDTKIGVVEARLNNLEGGLNTIVTTVTAIKTQMDQIQKQVEERRAKTTDRVAELNKKWVAKKSKEEASTSGSKNDDGDHASGLLDISQRALEKSQRAAG</sequence>
<evidence type="ECO:0000256" key="1">
    <source>
        <dbReference type="SAM" id="MobiDB-lite"/>
    </source>
</evidence>
<keyword evidence="3" id="KW-1185">Reference proteome</keyword>
<proteinExistence type="predicted"/>
<feature type="region of interest" description="Disordered" evidence="1">
    <location>
        <begin position="206"/>
        <end position="264"/>
    </location>
</feature>
<name>A0ABD1INA9_SALDI</name>
<protein>
    <submittedName>
        <fullName evidence="2">Uncharacterized protein</fullName>
    </submittedName>
</protein>